<comment type="caution">
    <text evidence="1">The sequence shown here is derived from an EMBL/GenBank/DDBJ whole genome shotgun (WGS) entry which is preliminary data.</text>
</comment>
<accession>A0A8T0Z8T9</accession>
<dbReference type="InterPro" id="IPR036397">
    <property type="entry name" value="RNaseH_sf"/>
</dbReference>
<dbReference type="Gene3D" id="3.30.420.10">
    <property type="entry name" value="Ribonuclease H-like superfamily/Ribonuclease H"/>
    <property type="match status" value="1"/>
</dbReference>
<dbReference type="AlphaFoldDB" id="A0A8T0Z8T9"/>
<name>A0A8T0Z8T9_9STRA</name>
<dbReference type="VEuPathDB" id="FungiDB:PC110_g11883"/>
<evidence type="ECO:0008006" key="3">
    <source>
        <dbReference type="Google" id="ProtNLM"/>
    </source>
</evidence>
<evidence type="ECO:0000313" key="2">
    <source>
        <dbReference type="Proteomes" id="UP000735874"/>
    </source>
</evidence>
<protein>
    <recommendedName>
        <fullName evidence="3">Tc1-like transposase DDE domain-containing protein</fullName>
    </recommendedName>
</protein>
<evidence type="ECO:0000313" key="1">
    <source>
        <dbReference type="EMBL" id="KAG2858261.1"/>
    </source>
</evidence>
<organism evidence="1 2">
    <name type="scientific">Phytophthora cactorum</name>
    <dbReference type="NCBI Taxonomy" id="29920"/>
    <lineage>
        <taxon>Eukaryota</taxon>
        <taxon>Sar</taxon>
        <taxon>Stramenopiles</taxon>
        <taxon>Oomycota</taxon>
        <taxon>Peronosporomycetes</taxon>
        <taxon>Peronosporales</taxon>
        <taxon>Peronosporaceae</taxon>
        <taxon>Phytophthora</taxon>
    </lineage>
</organism>
<dbReference type="EMBL" id="RCMG01000259">
    <property type="protein sequence ID" value="KAG2858261.1"/>
    <property type="molecule type" value="Genomic_DNA"/>
</dbReference>
<reference evidence="1" key="1">
    <citation type="submission" date="2018-10" db="EMBL/GenBank/DDBJ databases">
        <title>Effector identification in a new, highly contiguous assembly of the strawberry crown rot pathogen Phytophthora cactorum.</title>
        <authorList>
            <person name="Armitage A.D."/>
            <person name="Nellist C.F."/>
            <person name="Bates H."/>
            <person name="Vickerstaff R.J."/>
            <person name="Harrison R.J."/>
        </authorList>
    </citation>
    <scope>NUCLEOTIDE SEQUENCE</scope>
    <source>
        <strain evidence="1">15-7</strain>
    </source>
</reference>
<proteinExistence type="predicted"/>
<dbReference type="Proteomes" id="UP000735874">
    <property type="component" value="Unassembled WGS sequence"/>
</dbReference>
<sequence length="79" mass="8910">MDVNAAFVKRIYETVKVSATHREYFVGKKVVIVLDNAPAHNQPEERLEKAIAEHGGLELLRLGPYPPMLSPIEASLRRE</sequence>
<dbReference type="GO" id="GO:0003676">
    <property type="term" value="F:nucleic acid binding"/>
    <property type="evidence" value="ECO:0007669"/>
    <property type="project" value="InterPro"/>
</dbReference>
<gene>
    <name evidence="1" type="ORF">PC113_g9995</name>
</gene>